<protein>
    <submittedName>
        <fullName evidence="2">Unannotated protein</fullName>
    </submittedName>
</protein>
<proteinExistence type="predicted"/>
<dbReference type="EMBL" id="CAFBLR010000121">
    <property type="protein sequence ID" value="CAB4879558.1"/>
    <property type="molecule type" value="Genomic_DNA"/>
</dbReference>
<gene>
    <name evidence="2" type="ORF">UFOPK3417_01235</name>
</gene>
<name>A0A6J7ECX8_9ZZZZ</name>
<accession>A0A6J7ECX8</accession>
<feature type="region of interest" description="Disordered" evidence="1">
    <location>
        <begin position="125"/>
        <end position="175"/>
    </location>
</feature>
<sequence>MHDQTVDHLGECLHHRVELGGPESYPATVQRGIRSPGDDASTVLGEGDPVAVAPHTWVPVEVGAAVARAVVVAEKAERHRGHGCGDHEFALHTGGAPVAVLVKRGGLPAENLSGDLAVHHRHHRVPADEATADVGAAGDRVDDDVRSHHRLQPLESLDRERGTGGADLPDPSAVGFEPCLATVHVEARRRAEHRGLRPFRNVPQGVEARASGVSVEQHDRTADQQA</sequence>
<evidence type="ECO:0000313" key="2">
    <source>
        <dbReference type="EMBL" id="CAB4879558.1"/>
    </source>
</evidence>
<reference evidence="2" key="1">
    <citation type="submission" date="2020-05" db="EMBL/GenBank/DDBJ databases">
        <authorList>
            <person name="Chiriac C."/>
            <person name="Salcher M."/>
            <person name="Ghai R."/>
            <person name="Kavagutti S V."/>
        </authorList>
    </citation>
    <scope>NUCLEOTIDE SEQUENCE</scope>
</reference>
<evidence type="ECO:0000256" key="1">
    <source>
        <dbReference type="SAM" id="MobiDB-lite"/>
    </source>
</evidence>
<feature type="compositionally biased region" description="Basic and acidic residues" evidence="1">
    <location>
        <begin position="216"/>
        <end position="226"/>
    </location>
</feature>
<organism evidence="2">
    <name type="scientific">freshwater metagenome</name>
    <dbReference type="NCBI Taxonomy" id="449393"/>
    <lineage>
        <taxon>unclassified sequences</taxon>
        <taxon>metagenomes</taxon>
        <taxon>ecological metagenomes</taxon>
    </lineage>
</organism>
<dbReference type="AlphaFoldDB" id="A0A6J7ECX8"/>
<feature type="region of interest" description="Disordered" evidence="1">
    <location>
        <begin position="196"/>
        <end position="226"/>
    </location>
</feature>